<evidence type="ECO:0000256" key="1">
    <source>
        <dbReference type="SAM" id="MobiDB-lite"/>
    </source>
</evidence>
<dbReference type="AlphaFoldDB" id="A0A1S4CLE7"/>
<protein>
    <submittedName>
        <fullName evidence="2">Uncharacterized protein isoform X1</fullName>
    </submittedName>
</protein>
<evidence type="ECO:0000313" key="2">
    <source>
        <dbReference type="RefSeq" id="XP_016501866.1"/>
    </source>
</evidence>
<organism evidence="2">
    <name type="scientific">Nicotiana tabacum</name>
    <name type="common">Common tobacco</name>
    <dbReference type="NCBI Taxonomy" id="4097"/>
    <lineage>
        <taxon>Eukaryota</taxon>
        <taxon>Viridiplantae</taxon>
        <taxon>Streptophyta</taxon>
        <taxon>Embryophyta</taxon>
        <taxon>Tracheophyta</taxon>
        <taxon>Spermatophyta</taxon>
        <taxon>Magnoliopsida</taxon>
        <taxon>eudicotyledons</taxon>
        <taxon>Gunneridae</taxon>
        <taxon>Pentapetalae</taxon>
        <taxon>asterids</taxon>
        <taxon>lamiids</taxon>
        <taxon>Solanales</taxon>
        <taxon>Solanaceae</taxon>
        <taxon>Nicotianoideae</taxon>
        <taxon>Nicotianeae</taxon>
        <taxon>Nicotiana</taxon>
    </lineage>
</organism>
<feature type="region of interest" description="Disordered" evidence="1">
    <location>
        <begin position="1"/>
        <end position="41"/>
    </location>
</feature>
<feature type="compositionally biased region" description="Basic and acidic residues" evidence="1">
    <location>
        <begin position="1"/>
        <end position="16"/>
    </location>
</feature>
<proteinExistence type="predicted"/>
<dbReference type="Gene3D" id="3.10.450.10">
    <property type="match status" value="1"/>
</dbReference>
<gene>
    <name evidence="2" type="primary">LOC107820158</name>
</gene>
<dbReference type="InterPro" id="IPR006462">
    <property type="entry name" value="MS5"/>
</dbReference>
<sequence>MAPPENDGRGKKKLEEESSNGVVGSNVADSDSDSDHDYGMYVDGRSMSRKLREEYNRQVDESEGFDINLGLPLEVSVVAPINPQWGFENIPRYTELSHMAIDDFNSQNNKRYEFVKNLTVNTSLAAGFWCRITFQARDADAAASDAVKTFQTLAWWGIDGDKEIIFCRLKKQSSGEGTLLGAMVKLPLCDLYVTGSSVEAATNACIRVVSGLLIPMSM</sequence>
<dbReference type="PANTHER" id="PTHR31260:SF61">
    <property type="entry name" value="MULTICYSTATIN-LIKE ISOFORM X1"/>
    <property type="match status" value="1"/>
</dbReference>
<reference evidence="2" key="1">
    <citation type="submission" date="2025-08" db="UniProtKB">
        <authorList>
            <consortium name="RefSeq"/>
        </authorList>
    </citation>
    <scope>IDENTIFICATION</scope>
</reference>
<dbReference type="PANTHER" id="PTHR31260">
    <property type="entry name" value="CYSTATIN/MONELLIN SUPERFAMILY PROTEIN"/>
    <property type="match status" value="1"/>
</dbReference>
<dbReference type="SUPFAM" id="SSF54403">
    <property type="entry name" value="Cystatin/monellin"/>
    <property type="match status" value="1"/>
</dbReference>
<dbReference type="KEGG" id="nta:107820158"/>
<dbReference type="RefSeq" id="XP_016501866.1">
    <property type="nucleotide sequence ID" value="XM_016646380.1"/>
</dbReference>
<feature type="compositionally biased region" description="Polar residues" evidence="1">
    <location>
        <begin position="19"/>
        <end position="29"/>
    </location>
</feature>
<name>A0A1S4CLE7_TOBAC</name>
<dbReference type="InterPro" id="IPR046350">
    <property type="entry name" value="Cystatin_sf"/>
</dbReference>
<dbReference type="OrthoDB" id="1625419at2759"/>
<dbReference type="PaxDb" id="4097-A0A1S4CLE7"/>
<accession>A0A1S4CLE7</accession>